<organism evidence="1 2">
    <name type="scientific">Brucella grignonensis</name>
    <dbReference type="NCBI Taxonomy" id="94627"/>
    <lineage>
        <taxon>Bacteria</taxon>
        <taxon>Pseudomonadati</taxon>
        <taxon>Pseudomonadota</taxon>
        <taxon>Alphaproteobacteria</taxon>
        <taxon>Hyphomicrobiales</taxon>
        <taxon>Brucellaceae</taxon>
        <taxon>Brucella/Ochrobactrum group</taxon>
        <taxon>Brucella</taxon>
    </lineage>
</organism>
<dbReference type="EMBL" id="NNRL01000163">
    <property type="protein sequence ID" value="OYR11096.1"/>
    <property type="molecule type" value="Genomic_DNA"/>
</dbReference>
<keyword evidence="2" id="KW-1185">Reference proteome</keyword>
<evidence type="ECO:0000313" key="1">
    <source>
        <dbReference type="EMBL" id="OYR11096.1"/>
    </source>
</evidence>
<dbReference type="AlphaFoldDB" id="A0A256F8S4"/>
<dbReference type="Proteomes" id="UP000216478">
    <property type="component" value="Unassembled WGS sequence"/>
</dbReference>
<comment type="caution">
    <text evidence="1">The sequence shown here is derived from an EMBL/GenBank/DDBJ whole genome shotgun (WGS) entry which is preliminary data.</text>
</comment>
<sequence length="37" mass="4105">MFAFAGGDILNEANLHHGYHLVSKRGGRKHSHFGKTL</sequence>
<evidence type="ECO:0000313" key="2">
    <source>
        <dbReference type="Proteomes" id="UP000216478"/>
    </source>
</evidence>
<proteinExistence type="predicted"/>
<gene>
    <name evidence="1" type="ORF">CEV33_2562</name>
</gene>
<accession>A0A256F8S4</accession>
<protein>
    <submittedName>
        <fullName evidence="1">Uncharacterized protein</fullName>
    </submittedName>
</protein>
<name>A0A256F8S4_9HYPH</name>
<reference evidence="1 2" key="1">
    <citation type="submission" date="2017-07" db="EMBL/GenBank/DDBJ databases">
        <title>Phylogenetic study on the rhizospheric bacterium Ochrobactrum sp. A44.</title>
        <authorList>
            <person name="Krzyzanowska D.M."/>
            <person name="Ossowicki A."/>
            <person name="Rajewska M."/>
            <person name="Maciag T."/>
            <person name="Kaczynski Z."/>
            <person name="Czerwicka M."/>
            <person name="Jafra S."/>
        </authorList>
    </citation>
    <scope>NUCLEOTIDE SEQUENCE [LARGE SCALE GENOMIC DNA]</scope>
    <source>
        <strain evidence="1 2">OgA9a</strain>
    </source>
</reference>